<reference evidence="1" key="1">
    <citation type="submission" date="2022-05" db="EMBL/GenBank/DDBJ databases">
        <title>The Musa troglodytarum L. genome provides insights into the mechanism of non-climacteric behaviour and enrichment of carotenoids.</title>
        <authorList>
            <person name="Wang J."/>
        </authorList>
    </citation>
    <scope>NUCLEOTIDE SEQUENCE</scope>
    <source>
        <tissue evidence="1">Leaf</tissue>
    </source>
</reference>
<sequence>MYQLYIKWCREQQAENTKKYVSRQLRVGFLIGRMTDSIDCNVACMGNQRRNEGSLSMVWWWVQRSPIRGLAWFRRLIVTDGILGITLTTEEATGAG</sequence>
<name>A0A9E7JVK4_9LILI</name>
<evidence type="ECO:0000313" key="2">
    <source>
        <dbReference type="Proteomes" id="UP001055439"/>
    </source>
</evidence>
<proteinExistence type="predicted"/>
<evidence type="ECO:0000313" key="1">
    <source>
        <dbReference type="EMBL" id="URD95280.1"/>
    </source>
</evidence>
<accession>A0A9E7JVK4</accession>
<organism evidence="1 2">
    <name type="scientific">Musa troglodytarum</name>
    <name type="common">fe'i banana</name>
    <dbReference type="NCBI Taxonomy" id="320322"/>
    <lineage>
        <taxon>Eukaryota</taxon>
        <taxon>Viridiplantae</taxon>
        <taxon>Streptophyta</taxon>
        <taxon>Embryophyta</taxon>
        <taxon>Tracheophyta</taxon>
        <taxon>Spermatophyta</taxon>
        <taxon>Magnoliopsida</taxon>
        <taxon>Liliopsida</taxon>
        <taxon>Zingiberales</taxon>
        <taxon>Musaceae</taxon>
        <taxon>Musa</taxon>
    </lineage>
</organism>
<dbReference type="EMBL" id="CP097506">
    <property type="protein sequence ID" value="URD95280.1"/>
    <property type="molecule type" value="Genomic_DNA"/>
</dbReference>
<protein>
    <submittedName>
        <fullName evidence="1">Uncharacterized protein</fullName>
    </submittedName>
</protein>
<gene>
    <name evidence="1" type="ORF">MUK42_28867</name>
</gene>
<dbReference type="Proteomes" id="UP001055439">
    <property type="component" value="Chromosome 4"/>
</dbReference>
<keyword evidence="2" id="KW-1185">Reference proteome</keyword>
<dbReference type="AlphaFoldDB" id="A0A9E7JVK4"/>